<keyword evidence="2 7" id="KW-0349">Heme</keyword>
<dbReference type="SUPFAM" id="SSF48264">
    <property type="entry name" value="Cytochrome P450"/>
    <property type="match status" value="1"/>
</dbReference>
<comment type="caution">
    <text evidence="8">The sequence shown here is derived from an EMBL/GenBank/DDBJ whole genome shotgun (WGS) entry which is preliminary data.</text>
</comment>
<evidence type="ECO:0000256" key="1">
    <source>
        <dbReference type="ARBA" id="ARBA00010617"/>
    </source>
</evidence>
<keyword evidence="3 7" id="KW-0479">Metal-binding</keyword>
<evidence type="ECO:0000256" key="5">
    <source>
        <dbReference type="ARBA" id="ARBA00023004"/>
    </source>
</evidence>
<dbReference type="PANTHER" id="PTHR46696">
    <property type="entry name" value="P450, PUTATIVE (EUROFUNG)-RELATED"/>
    <property type="match status" value="1"/>
</dbReference>
<dbReference type="GO" id="GO:0004497">
    <property type="term" value="F:monooxygenase activity"/>
    <property type="evidence" value="ECO:0007669"/>
    <property type="project" value="UniProtKB-KW"/>
</dbReference>
<organism evidence="8 9">
    <name type="scientific">Actinophytocola oryzae</name>
    <dbReference type="NCBI Taxonomy" id="502181"/>
    <lineage>
        <taxon>Bacteria</taxon>
        <taxon>Bacillati</taxon>
        <taxon>Actinomycetota</taxon>
        <taxon>Actinomycetes</taxon>
        <taxon>Pseudonocardiales</taxon>
        <taxon>Pseudonocardiaceae</taxon>
    </lineage>
</organism>
<dbReference type="CDD" id="cd11030">
    <property type="entry name" value="CYP105-like"/>
    <property type="match status" value="1"/>
</dbReference>
<keyword evidence="6 7" id="KW-0503">Monooxygenase</keyword>
<dbReference type="InterPro" id="IPR001128">
    <property type="entry name" value="Cyt_P450"/>
</dbReference>
<dbReference type="OrthoDB" id="3664945at2"/>
<name>A0A4R7V417_9PSEU</name>
<proteinExistence type="inferred from homology"/>
<dbReference type="EMBL" id="SOCP01000014">
    <property type="protein sequence ID" value="TDV44143.1"/>
    <property type="molecule type" value="Genomic_DNA"/>
</dbReference>
<dbReference type="RefSeq" id="WP_133906610.1">
    <property type="nucleotide sequence ID" value="NZ_SOCP01000014.1"/>
</dbReference>
<reference evidence="8 9" key="1">
    <citation type="submission" date="2019-03" db="EMBL/GenBank/DDBJ databases">
        <title>Genomic Encyclopedia of Archaeal and Bacterial Type Strains, Phase II (KMG-II): from individual species to whole genera.</title>
        <authorList>
            <person name="Goeker M."/>
        </authorList>
    </citation>
    <scope>NUCLEOTIDE SEQUENCE [LARGE SCALE GENOMIC DNA]</scope>
    <source>
        <strain evidence="8 9">DSM 45499</strain>
    </source>
</reference>
<comment type="similarity">
    <text evidence="1 7">Belongs to the cytochrome P450 family.</text>
</comment>
<evidence type="ECO:0000256" key="7">
    <source>
        <dbReference type="RuleBase" id="RU000461"/>
    </source>
</evidence>
<evidence type="ECO:0000256" key="4">
    <source>
        <dbReference type="ARBA" id="ARBA00023002"/>
    </source>
</evidence>
<evidence type="ECO:0000313" key="8">
    <source>
        <dbReference type="EMBL" id="TDV44143.1"/>
    </source>
</evidence>
<dbReference type="InterPro" id="IPR002397">
    <property type="entry name" value="Cyt_P450_B"/>
</dbReference>
<dbReference type="Gene3D" id="1.10.630.10">
    <property type="entry name" value="Cytochrome P450"/>
    <property type="match status" value="1"/>
</dbReference>
<dbReference type="PROSITE" id="PS00086">
    <property type="entry name" value="CYTOCHROME_P450"/>
    <property type="match status" value="1"/>
</dbReference>
<sequence length="425" mass="46416">MSPGGVLGHVRGWVGRVYLKRLRRRGFTRLGHLPVPEAARFPLRRDGLDPVPELGRVRAEQPVSRLPLPFGMTVWLVTGYPEAKAVLADDTSFSNDFANLGAVGLTPEQDPGGLGFRDPPEHSRLRRMLMPEFTIHRLRQLAPRIDSIVADRLDRMSSAPQPVDLVREFALPIPSLLICELLDVPYADRADFQRLAMARFDVAGGTGASIGAVSESLRYLRGLARRQRAAPTDGMLGRLVRRHGDELDDDELTGLADGLLTGGFETTASMLALGALAMLRDPVLFGQVAGGEDEVHRAVEELLRHLSVVQITFPRFARTDVTIGATVVAKGDVVLCSLSGANRDPVLGEDMEHLVPGRAPTQHLAFSHGVHRCLGAELARMELRIALPALAHRFPRLRLAVPPEELSLRELSLVHGVDALPVYLG</sequence>
<dbReference type="GO" id="GO:0020037">
    <property type="term" value="F:heme binding"/>
    <property type="evidence" value="ECO:0007669"/>
    <property type="project" value="InterPro"/>
</dbReference>
<evidence type="ECO:0000256" key="2">
    <source>
        <dbReference type="ARBA" id="ARBA00022617"/>
    </source>
</evidence>
<dbReference type="GO" id="GO:0016705">
    <property type="term" value="F:oxidoreductase activity, acting on paired donors, with incorporation or reduction of molecular oxygen"/>
    <property type="evidence" value="ECO:0007669"/>
    <property type="project" value="InterPro"/>
</dbReference>
<keyword evidence="9" id="KW-1185">Reference proteome</keyword>
<evidence type="ECO:0000256" key="6">
    <source>
        <dbReference type="ARBA" id="ARBA00023033"/>
    </source>
</evidence>
<dbReference type="Pfam" id="PF00067">
    <property type="entry name" value="p450"/>
    <property type="match status" value="1"/>
</dbReference>
<dbReference type="PRINTS" id="PR00385">
    <property type="entry name" value="P450"/>
</dbReference>
<keyword evidence="5 7" id="KW-0408">Iron</keyword>
<dbReference type="GO" id="GO:0005506">
    <property type="term" value="F:iron ion binding"/>
    <property type="evidence" value="ECO:0007669"/>
    <property type="project" value="InterPro"/>
</dbReference>
<protein>
    <submittedName>
        <fullName evidence="8">Cytochrome P450</fullName>
    </submittedName>
</protein>
<dbReference type="AlphaFoldDB" id="A0A4R7V417"/>
<dbReference type="Proteomes" id="UP000294927">
    <property type="component" value="Unassembled WGS sequence"/>
</dbReference>
<dbReference type="InterPro" id="IPR036396">
    <property type="entry name" value="Cyt_P450_sf"/>
</dbReference>
<dbReference type="PANTHER" id="PTHR46696:SF6">
    <property type="entry name" value="P450, PUTATIVE (EUROFUNG)-RELATED"/>
    <property type="match status" value="1"/>
</dbReference>
<keyword evidence="4 7" id="KW-0560">Oxidoreductase</keyword>
<evidence type="ECO:0000313" key="9">
    <source>
        <dbReference type="Proteomes" id="UP000294927"/>
    </source>
</evidence>
<accession>A0A4R7V417</accession>
<dbReference type="FunFam" id="1.10.630.10:FF:000018">
    <property type="entry name" value="Cytochrome P450 monooxygenase"/>
    <property type="match status" value="1"/>
</dbReference>
<dbReference type="PRINTS" id="PR00359">
    <property type="entry name" value="BP450"/>
</dbReference>
<dbReference type="InterPro" id="IPR017972">
    <property type="entry name" value="Cyt_P450_CS"/>
</dbReference>
<gene>
    <name evidence="8" type="ORF">CLV71_11452</name>
</gene>
<evidence type="ECO:0000256" key="3">
    <source>
        <dbReference type="ARBA" id="ARBA00022723"/>
    </source>
</evidence>